<feature type="region of interest" description="Disordered" evidence="3">
    <location>
        <begin position="295"/>
        <end position="344"/>
    </location>
</feature>
<dbReference type="GO" id="GO:0006355">
    <property type="term" value="P:regulation of DNA-templated transcription"/>
    <property type="evidence" value="ECO:0007669"/>
    <property type="project" value="UniProtKB-UniRule"/>
</dbReference>
<dbReference type="AlphaFoldDB" id="A0AAV1ZJG2"/>
<evidence type="ECO:0000256" key="2">
    <source>
        <dbReference type="RuleBase" id="RU367107"/>
    </source>
</evidence>
<dbReference type="PANTHER" id="PTHR16466">
    <property type="entry name" value="TELOMERE REPEAT-BINDING FACTOR 2-INTERACTING PROTEIN 1"/>
    <property type="match status" value="1"/>
</dbReference>
<dbReference type="SUPFAM" id="SSF52113">
    <property type="entry name" value="BRCT domain"/>
    <property type="match status" value="1"/>
</dbReference>
<protein>
    <recommendedName>
        <fullName evidence="2">Telomeric repeat-binding factor 2-interacting protein 1</fullName>
        <shortName evidence="2">TERF2-interacting telomeric protein 1</shortName>
    </recommendedName>
    <alternativeName>
        <fullName evidence="2">Repressor/activator protein 1 homolog</fullName>
    </alternativeName>
</protein>
<evidence type="ECO:0000313" key="6">
    <source>
        <dbReference type="Proteomes" id="UP001497382"/>
    </source>
</evidence>
<dbReference type="InterPro" id="IPR001357">
    <property type="entry name" value="BRCT_dom"/>
</dbReference>
<keyword evidence="2" id="KW-0805">Transcription regulation</keyword>
<dbReference type="InterPro" id="IPR036420">
    <property type="entry name" value="BRCT_dom_sf"/>
</dbReference>
<evidence type="ECO:0000259" key="4">
    <source>
        <dbReference type="PROSITE" id="PS50172"/>
    </source>
</evidence>
<dbReference type="GO" id="GO:0070187">
    <property type="term" value="C:shelterin complex"/>
    <property type="evidence" value="ECO:0007669"/>
    <property type="project" value="TreeGrafter"/>
</dbReference>
<keyword evidence="2" id="KW-0010">Activator</keyword>
<reference evidence="5 6" key="1">
    <citation type="submission" date="2024-04" db="EMBL/GenBank/DDBJ databases">
        <authorList>
            <person name="Rising A."/>
            <person name="Reimegard J."/>
            <person name="Sonavane S."/>
            <person name="Akerstrom W."/>
            <person name="Nylinder S."/>
            <person name="Hedman E."/>
            <person name="Kallberg Y."/>
        </authorList>
    </citation>
    <scope>NUCLEOTIDE SEQUENCE [LARGE SCALE GENOMIC DNA]</scope>
</reference>
<keyword evidence="6" id="KW-1185">Reference proteome</keyword>
<evidence type="ECO:0000256" key="1">
    <source>
        <dbReference type="ARBA" id="ARBA00023242"/>
    </source>
</evidence>
<keyword evidence="2" id="KW-0804">Transcription</keyword>
<dbReference type="EMBL" id="CAXIEN010000055">
    <property type="protein sequence ID" value="CAL1271675.1"/>
    <property type="molecule type" value="Genomic_DNA"/>
</dbReference>
<dbReference type="Proteomes" id="UP001497382">
    <property type="component" value="Unassembled WGS sequence"/>
</dbReference>
<dbReference type="GO" id="GO:0010833">
    <property type="term" value="P:telomere maintenance via telomere lengthening"/>
    <property type="evidence" value="ECO:0007669"/>
    <property type="project" value="UniProtKB-UniRule"/>
</dbReference>
<dbReference type="InterPro" id="IPR039595">
    <property type="entry name" value="TE2IP/Rap1"/>
</dbReference>
<comment type="caution">
    <text evidence="5">The sequence shown here is derived from an EMBL/GenBank/DDBJ whole genome shotgun (WGS) entry which is preliminary data.</text>
</comment>
<evidence type="ECO:0000256" key="3">
    <source>
        <dbReference type="SAM" id="MobiDB-lite"/>
    </source>
</evidence>
<dbReference type="Pfam" id="PF16589">
    <property type="entry name" value="BRCT_2"/>
    <property type="match status" value="1"/>
</dbReference>
<dbReference type="GO" id="GO:0042162">
    <property type="term" value="F:telomeric DNA binding"/>
    <property type="evidence" value="ECO:0007669"/>
    <property type="project" value="TreeGrafter"/>
</dbReference>
<keyword evidence="2" id="KW-0779">Telomere</keyword>
<evidence type="ECO:0000313" key="5">
    <source>
        <dbReference type="EMBL" id="CAL1271675.1"/>
    </source>
</evidence>
<dbReference type="Gene3D" id="3.40.50.10190">
    <property type="entry name" value="BRCT domain"/>
    <property type="match status" value="1"/>
</dbReference>
<name>A0AAV1ZJG2_9ARAC</name>
<sequence>MTDFQHSIVLFTGEDGLPLEFNVRNTDEKSLLKALIEHGGGLCSQSESSVHLISPGTKVLNADLGKKLVSTQYIFDCVEKNYLLDVNDYVFIISEARTSDISDEESENIIAKKQVKMPVVNFHDNNEVIDMDIDETLLSSLPMKDKTSISDVPSGSKLNEMPQNLTSSNTSESFIEGSVGVDSNFKISSLPSKCLLSPQSKPLTSTAKDAFSENVQNNFGHISDELSPIKGSQSLVNPIKTNNIFSSDDLGLVVQSQKVNFIECDANPSPVHTVVSSSQSIAEFDEFDNLLLSKAQQKQPSDEEEEGLSQSYTVSSSADAQVGSKPNSEEIFAGGSSAVPDSPMQNEKLAKECQTFLKELENEVENILKKPSPKSIQDKICLVKYLCCTMKLPPAKVLEILPSL</sequence>
<dbReference type="GO" id="GO:0031848">
    <property type="term" value="P:protection from non-homologous end joining at telomere"/>
    <property type="evidence" value="ECO:0007669"/>
    <property type="project" value="TreeGrafter"/>
</dbReference>
<dbReference type="PROSITE" id="PS50172">
    <property type="entry name" value="BRCT"/>
    <property type="match status" value="1"/>
</dbReference>
<feature type="domain" description="BRCT" evidence="4">
    <location>
        <begin position="1"/>
        <end position="91"/>
    </location>
</feature>
<feature type="compositionally biased region" description="Polar residues" evidence="3">
    <location>
        <begin position="308"/>
        <end position="319"/>
    </location>
</feature>
<feature type="region of interest" description="Disordered" evidence="3">
    <location>
        <begin position="148"/>
        <end position="171"/>
    </location>
</feature>
<accession>A0AAV1ZJG2</accession>
<comment type="subcellular location">
    <subcellularLocation>
        <location evidence="2">Nucleus</location>
    </subcellularLocation>
    <subcellularLocation>
        <location evidence="2">Chromosome</location>
        <location evidence="2">Telomere</location>
    </subcellularLocation>
</comment>
<keyword evidence="2" id="KW-0158">Chromosome</keyword>
<comment type="subunit">
    <text evidence="2">Homodimer.</text>
</comment>
<feature type="compositionally biased region" description="Polar residues" evidence="3">
    <location>
        <begin position="149"/>
        <end position="171"/>
    </location>
</feature>
<comment type="function">
    <text evidence="2">Acts both as a regulator of telomere function and as a transcription regulator. Involved in the regulation of telomere length and protection as a component of the shelterin complex (telosome). Does not bind DNA directly: recruited to telomeric double-stranded 5'-TTAGGG-3' repeats via its interaction with terf2. Independently of its function in telomeres, also acts as a transcription regulator: recruited to extratelomeric 5'-TTAGGG-3' sites via its association with terf2 or other factors, and regulates gene expression.</text>
</comment>
<proteinExistence type="inferred from homology"/>
<comment type="similarity">
    <text evidence="2">Belongs to the RAP1 family.</text>
</comment>
<gene>
    <name evidence="5" type="ORF">LARSCL_LOCUS5948</name>
</gene>
<keyword evidence="1 2" id="KW-0539">Nucleus</keyword>
<organism evidence="5 6">
    <name type="scientific">Larinioides sclopetarius</name>
    <dbReference type="NCBI Taxonomy" id="280406"/>
    <lineage>
        <taxon>Eukaryota</taxon>
        <taxon>Metazoa</taxon>
        <taxon>Ecdysozoa</taxon>
        <taxon>Arthropoda</taxon>
        <taxon>Chelicerata</taxon>
        <taxon>Arachnida</taxon>
        <taxon>Araneae</taxon>
        <taxon>Araneomorphae</taxon>
        <taxon>Entelegynae</taxon>
        <taxon>Araneoidea</taxon>
        <taxon>Araneidae</taxon>
        <taxon>Larinioides</taxon>
    </lineage>
</organism>
<dbReference type="PANTHER" id="PTHR16466:SF6">
    <property type="entry name" value="TELOMERIC REPEAT-BINDING FACTOR 2-INTERACTING PROTEIN 1"/>
    <property type="match status" value="1"/>
</dbReference>